<dbReference type="Pfam" id="PF01881">
    <property type="entry name" value="Cas_Cas6_C"/>
    <property type="match status" value="1"/>
</dbReference>
<keyword evidence="2" id="KW-0378">Hydrolase</keyword>
<accession>A0A8T4GYG1</accession>
<dbReference type="EC" id="3.1.-.-" evidence="2"/>
<reference evidence="2" key="1">
    <citation type="submission" date="2021-03" db="EMBL/GenBank/DDBJ databases">
        <title>Genomic Encyclopedia of Type Strains, Phase IV (KMG-IV): sequencing the most valuable type-strain genomes for metagenomic binning, comparative biology and taxonomic classification.</title>
        <authorList>
            <person name="Goeker M."/>
        </authorList>
    </citation>
    <scope>NUCLEOTIDE SEQUENCE</scope>
    <source>
        <strain evidence="2">DSM 26232</strain>
    </source>
</reference>
<keyword evidence="3" id="KW-1185">Reference proteome</keyword>
<comment type="caution">
    <text evidence="2">The sequence shown here is derived from an EMBL/GenBank/DDBJ whole genome shotgun (WGS) entry which is preliminary data.</text>
</comment>
<dbReference type="InterPro" id="IPR049435">
    <property type="entry name" value="Cas_Cas6_C"/>
</dbReference>
<organism evidence="2 3">
    <name type="scientific">Halolamina salifodinae</name>
    <dbReference type="NCBI Taxonomy" id="1202767"/>
    <lineage>
        <taxon>Archaea</taxon>
        <taxon>Methanobacteriati</taxon>
        <taxon>Methanobacteriota</taxon>
        <taxon>Stenosarchaea group</taxon>
        <taxon>Halobacteria</taxon>
        <taxon>Halobacteriales</taxon>
        <taxon>Haloferacaceae</taxon>
    </lineage>
</organism>
<sequence>MAEGDERTLIVSAPQEGLLSAVATDLQESPELNVGEMPFTVEDLTPITPDVGEPGSSGTIETGTGLLVRIPPWRCDDYGIENPGEEAVYWRPEHTIEPLREQLESNLDKKHGLFGPEYLPGPSETDGDLFEGYELLKTFAVPLQVTTDQKLTYVLSKWQFDYTVTDDHHRRHLNLALDCGLGERNALGLGFCNLVEKRDPYGEPAPEVHG</sequence>
<dbReference type="GO" id="GO:0016787">
    <property type="term" value="F:hydrolase activity"/>
    <property type="evidence" value="ECO:0007669"/>
    <property type="project" value="UniProtKB-KW"/>
</dbReference>
<name>A0A8T4GYG1_9EURY</name>
<evidence type="ECO:0000313" key="2">
    <source>
        <dbReference type="EMBL" id="MBP1986604.1"/>
    </source>
</evidence>
<dbReference type="Gene3D" id="3.30.70.1900">
    <property type="match status" value="1"/>
</dbReference>
<dbReference type="AlphaFoldDB" id="A0A8T4GYG1"/>
<feature type="domain" description="CRISPR associated protein Cas6 C-terminal" evidence="1">
    <location>
        <begin position="88"/>
        <end position="193"/>
    </location>
</feature>
<dbReference type="EMBL" id="JAGGLC010000002">
    <property type="protein sequence ID" value="MBP1986604.1"/>
    <property type="molecule type" value="Genomic_DNA"/>
</dbReference>
<evidence type="ECO:0000313" key="3">
    <source>
        <dbReference type="Proteomes" id="UP000823736"/>
    </source>
</evidence>
<protein>
    <submittedName>
        <fullName evidence="2">CRISPR-associated endoribonuclease Cas6</fullName>
        <ecNumber evidence="2">3.1.-.-</ecNumber>
    </submittedName>
</protein>
<gene>
    <name evidence="2" type="ORF">J2753_001098</name>
</gene>
<evidence type="ECO:0000259" key="1">
    <source>
        <dbReference type="Pfam" id="PF01881"/>
    </source>
</evidence>
<dbReference type="Proteomes" id="UP000823736">
    <property type="component" value="Unassembled WGS sequence"/>
</dbReference>
<proteinExistence type="predicted"/>